<keyword evidence="3 5" id="KW-0378">Hydrolase</keyword>
<sequence length="286" mass="31286">MQSFSNSLFADAEASYEDARYVIFGVPYDGTTSYKPGTRAAPNAIRAISYNFEPFMPEYGIELTGVPFTDLGDIYPEVDPETVAAQVEDTVSMILADGKVPVMLGGEHSITIGAVRAAMPKWYVVCDAHLDFQEEYRGSRYNHDCVSARIHDLGIQNIIIIGARSGSKEEFEAAARHRVYTADEVHDRGIAAILDEVKAAIGDDPIYLSIDADAVDSCLTPGLGTPDPFGITHWDLRSIIRALAPRAVAFDYVEVLPNDSEQTAAVAAKMIREFIGSREYGLLKRA</sequence>
<protein>
    <submittedName>
        <fullName evidence="5">Agmatinase</fullName>
        <ecNumber evidence="5">3.5.3.11</ecNumber>
    </submittedName>
</protein>
<evidence type="ECO:0000256" key="4">
    <source>
        <dbReference type="PIRSR" id="PIRSR036979-1"/>
    </source>
</evidence>
<feature type="binding site" evidence="4">
    <location>
        <position position="213"/>
    </location>
    <ligand>
        <name>Mn(2+)</name>
        <dbReference type="ChEBI" id="CHEBI:29035"/>
        <label>1</label>
    </ligand>
</feature>
<gene>
    <name evidence="5" type="primary">speB</name>
    <name evidence="5" type="ORF">FTO68_02170</name>
</gene>
<dbReference type="InterPro" id="IPR005925">
    <property type="entry name" value="Agmatinase-rel"/>
</dbReference>
<comment type="cofactor">
    <cofactor evidence="4">
        <name>Mn(2+)</name>
        <dbReference type="ChEBI" id="CHEBI:29035"/>
    </cofactor>
    <text evidence="4">Binds 2 manganese ions per subunit.</text>
</comment>
<evidence type="ECO:0000256" key="2">
    <source>
        <dbReference type="ARBA" id="ARBA00022723"/>
    </source>
</evidence>
<dbReference type="GO" id="GO:0008783">
    <property type="term" value="F:agmatinase activity"/>
    <property type="evidence" value="ECO:0007669"/>
    <property type="project" value="UniProtKB-EC"/>
</dbReference>
<dbReference type="EMBL" id="VOTZ01000003">
    <property type="protein sequence ID" value="MCQ1537796.1"/>
    <property type="molecule type" value="Genomic_DNA"/>
</dbReference>
<keyword evidence="6" id="KW-1185">Reference proteome</keyword>
<organism evidence="5 6">
    <name type="scientific">Methanocalculus taiwanensis</name>
    <dbReference type="NCBI Taxonomy" id="106207"/>
    <lineage>
        <taxon>Archaea</taxon>
        <taxon>Methanobacteriati</taxon>
        <taxon>Methanobacteriota</taxon>
        <taxon>Stenosarchaea group</taxon>
        <taxon>Methanomicrobia</taxon>
        <taxon>Methanomicrobiales</taxon>
        <taxon>Methanocalculaceae</taxon>
        <taxon>Methanocalculus</taxon>
    </lineage>
</organism>
<dbReference type="PROSITE" id="PS51409">
    <property type="entry name" value="ARGINASE_2"/>
    <property type="match status" value="1"/>
</dbReference>
<proteinExistence type="inferred from homology"/>
<comment type="caution">
    <text evidence="5">The sequence shown here is derived from an EMBL/GenBank/DDBJ whole genome shotgun (WGS) entry which is preliminary data.</text>
</comment>
<dbReference type="InterPro" id="IPR023696">
    <property type="entry name" value="Ureohydrolase_dom_sf"/>
</dbReference>
<evidence type="ECO:0000256" key="1">
    <source>
        <dbReference type="ARBA" id="ARBA00009227"/>
    </source>
</evidence>
<dbReference type="PANTHER" id="PTHR11358:SF26">
    <property type="entry name" value="GUANIDINO ACID HYDROLASE, MITOCHONDRIAL"/>
    <property type="match status" value="1"/>
</dbReference>
<dbReference type="RefSeq" id="WP_255331718.1">
    <property type="nucleotide sequence ID" value="NZ_VOTZ01000003.1"/>
</dbReference>
<keyword evidence="2 4" id="KW-0479">Metal-binding</keyword>
<dbReference type="PIRSF" id="PIRSF036979">
    <property type="entry name" value="Arginase"/>
    <property type="match status" value="1"/>
</dbReference>
<evidence type="ECO:0000313" key="6">
    <source>
        <dbReference type="Proteomes" id="UP001524383"/>
    </source>
</evidence>
<dbReference type="NCBIfam" id="TIGR01230">
    <property type="entry name" value="agmatinase"/>
    <property type="match status" value="1"/>
</dbReference>
<feature type="binding site" evidence="4">
    <location>
        <position position="211"/>
    </location>
    <ligand>
        <name>Mn(2+)</name>
        <dbReference type="ChEBI" id="CHEBI:29035"/>
        <label>1</label>
    </ligand>
</feature>
<evidence type="ECO:0000256" key="3">
    <source>
        <dbReference type="ARBA" id="ARBA00022801"/>
    </source>
</evidence>
<keyword evidence="4" id="KW-0464">Manganese</keyword>
<feature type="binding site" evidence="4">
    <location>
        <position position="131"/>
    </location>
    <ligand>
        <name>Mn(2+)</name>
        <dbReference type="ChEBI" id="CHEBI:29035"/>
        <label>1</label>
    </ligand>
</feature>
<feature type="binding site" evidence="4">
    <location>
        <position position="129"/>
    </location>
    <ligand>
        <name>Mn(2+)</name>
        <dbReference type="ChEBI" id="CHEBI:29035"/>
        <label>1</label>
    </ligand>
</feature>
<feature type="binding site" evidence="4">
    <location>
        <position position="127"/>
    </location>
    <ligand>
        <name>Mn(2+)</name>
        <dbReference type="ChEBI" id="CHEBI:29035"/>
        <label>1</label>
    </ligand>
</feature>
<reference evidence="5 6" key="1">
    <citation type="submission" date="2019-08" db="EMBL/GenBank/DDBJ databases">
        <authorList>
            <person name="Chen S.-C."/>
            <person name="Lai M.-C."/>
            <person name="You Y.-T."/>
        </authorList>
    </citation>
    <scope>NUCLEOTIDE SEQUENCE [LARGE SCALE GENOMIC DNA]</scope>
    <source>
        <strain evidence="5 6">P2F9704a</strain>
    </source>
</reference>
<dbReference type="Pfam" id="PF00491">
    <property type="entry name" value="Arginase"/>
    <property type="match status" value="1"/>
</dbReference>
<comment type="similarity">
    <text evidence="1">Belongs to the arginase family. Agmatinase subfamily.</text>
</comment>
<dbReference type="PANTHER" id="PTHR11358">
    <property type="entry name" value="ARGINASE/AGMATINASE"/>
    <property type="match status" value="1"/>
</dbReference>
<dbReference type="AlphaFoldDB" id="A0ABD4TGJ2"/>
<evidence type="ECO:0000313" key="5">
    <source>
        <dbReference type="EMBL" id="MCQ1537796.1"/>
    </source>
</evidence>
<dbReference type="SUPFAM" id="SSF52768">
    <property type="entry name" value="Arginase/deacetylase"/>
    <property type="match status" value="1"/>
</dbReference>
<feature type="binding site" evidence="4">
    <location>
        <position position="108"/>
    </location>
    <ligand>
        <name>Mn(2+)</name>
        <dbReference type="ChEBI" id="CHEBI:29035"/>
        <label>1</label>
    </ligand>
</feature>
<dbReference type="EC" id="3.5.3.11" evidence="5"/>
<dbReference type="CDD" id="cd11593">
    <property type="entry name" value="Agmatinase-like_2"/>
    <property type="match status" value="1"/>
</dbReference>
<dbReference type="Gene3D" id="3.40.800.10">
    <property type="entry name" value="Ureohydrolase domain"/>
    <property type="match status" value="1"/>
</dbReference>
<dbReference type="InterPro" id="IPR006035">
    <property type="entry name" value="Ureohydrolase"/>
</dbReference>
<accession>A0ABD4TGJ2</accession>
<dbReference type="Proteomes" id="UP001524383">
    <property type="component" value="Unassembled WGS sequence"/>
</dbReference>
<name>A0ABD4TGJ2_9EURY</name>
<dbReference type="GO" id="GO:0046872">
    <property type="term" value="F:metal ion binding"/>
    <property type="evidence" value="ECO:0007669"/>
    <property type="project" value="UniProtKB-KW"/>
</dbReference>